<gene>
    <name evidence="1" type="ORF">OIU74_027039</name>
</gene>
<keyword evidence="2" id="KW-1185">Reference proteome</keyword>
<dbReference type="Proteomes" id="UP001151752">
    <property type="component" value="Chromosome 13"/>
</dbReference>
<dbReference type="EMBL" id="JAPFFM010000007">
    <property type="protein sequence ID" value="KAJ6757875.1"/>
    <property type="molecule type" value="Genomic_DNA"/>
</dbReference>
<protein>
    <submittedName>
        <fullName evidence="1">Uncharacterized protein</fullName>
    </submittedName>
</protein>
<reference evidence="1" key="1">
    <citation type="submission" date="2022-11" db="EMBL/GenBank/DDBJ databases">
        <authorList>
            <person name="Hyden B.L."/>
            <person name="Feng K."/>
            <person name="Yates T."/>
            <person name="Jawdy S."/>
            <person name="Smart L.B."/>
            <person name="Muchero W."/>
        </authorList>
    </citation>
    <scope>NUCLEOTIDE SEQUENCE</scope>
    <source>
        <tissue evidence="1">Shoot tip</tissue>
    </source>
</reference>
<evidence type="ECO:0000313" key="2">
    <source>
        <dbReference type="Proteomes" id="UP001151752"/>
    </source>
</evidence>
<reference evidence="1" key="2">
    <citation type="journal article" date="2023" name="Int. J. Mol. Sci.">
        <title>De Novo Assembly and Annotation of 11 Diverse Shrub Willow (Salix) Genomes Reveals Novel Gene Organization in Sex-Linked Regions.</title>
        <authorList>
            <person name="Hyden B."/>
            <person name="Feng K."/>
            <person name="Yates T.B."/>
            <person name="Jawdy S."/>
            <person name="Cereghino C."/>
            <person name="Smart L.B."/>
            <person name="Muchero W."/>
        </authorList>
    </citation>
    <scope>NUCLEOTIDE SEQUENCE</scope>
    <source>
        <tissue evidence="1">Shoot tip</tissue>
    </source>
</reference>
<comment type="caution">
    <text evidence="1">The sequence shown here is derived from an EMBL/GenBank/DDBJ whole genome shotgun (WGS) entry which is preliminary data.</text>
</comment>
<dbReference type="AlphaFoldDB" id="A0A9Q1A4D4"/>
<organism evidence="1 2">
    <name type="scientific">Salix koriyanagi</name>
    <dbReference type="NCBI Taxonomy" id="2511006"/>
    <lineage>
        <taxon>Eukaryota</taxon>
        <taxon>Viridiplantae</taxon>
        <taxon>Streptophyta</taxon>
        <taxon>Embryophyta</taxon>
        <taxon>Tracheophyta</taxon>
        <taxon>Spermatophyta</taxon>
        <taxon>Magnoliopsida</taxon>
        <taxon>eudicotyledons</taxon>
        <taxon>Gunneridae</taxon>
        <taxon>Pentapetalae</taxon>
        <taxon>rosids</taxon>
        <taxon>fabids</taxon>
        <taxon>Malpighiales</taxon>
        <taxon>Salicaceae</taxon>
        <taxon>Saliceae</taxon>
        <taxon>Salix</taxon>
    </lineage>
</organism>
<accession>A0A9Q1A4D4</accession>
<name>A0A9Q1A4D4_9ROSI</name>
<proteinExistence type="predicted"/>
<evidence type="ECO:0000313" key="1">
    <source>
        <dbReference type="EMBL" id="KAJ6757875.1"/>
    </source>
</evidence>
<sequence>MIREHSVHSLYSASPIINVRFCKIYIKNQLYRTQPS</sequence>